<proteinExistence type="predicted"/>
<dbReference type="RefSeq" id="WP_076978663.1">
    <property type="nucleotide sequence ID" value="NZ_CP019124.1"/>
</dbReference>
<sequence length="746" mass="79353">MKWLVLFMLVVPFPSQAEPVSAFFYGISTFVSTGVVAGAGVTGAFALGTNVAAFFSSTLGSILLNVGLAFLTASKPKGPQAPTIEEARVNSRLADAPRWQMAGTVSRGGEVGIFGEHDESGNFWYLAVHGDAEITGTPTYYLDGIEVTLSDGTDGFTAGDVLTDDFCLTDEYEQYEGTGTRVPYFRLYTVTPSSGSDYGTKPSAFTSAFSNLPANFLGVGVCYTVIRCKAAPPEHRGKVYRWRGAIGIGEPSVTIVANFNRMYDPRNGAHDIDDPTTWTAGDGNPAIAWAWFRTSSRGRNRPMTEINWTKVAAEADKCDATVLDRSGNSIPRYRCGVAFPDNKPRHECEAEILMTADAFVVYDSEGKAWPRVGVYEAPTLTFSAARDIMSAETEVVDDGEAAVDGVIVNYISPDHDYTKQPAAPWQNTNYYDGVSEPNYRTLDILGCQNHNQAVRLAKAIGLRSAASKRIGVGTTVKGILAKGERTIDLDYDAQFTGDYEIVTPVEEDPSGMATSFACVPMQTDRYDLGAGEEGVPPAPTPALNISDTIAAATNVVITAAPVETSSGAAVRLEATFDAPSRVDRRYRFRYAPTGTTVYEYFFVDMDDQRAYSAVVEDGVVYDVQYQTTTAGGRASAWSSIVNVTATANPTAPAALASASATGGAGEATVDFTTANDTNQASVAIYRNSVATYGSATLITTVIAGANVTNSATETGLAAGTYYYWATPQNGSGVAGTPSGPFSVTVT</sequence>
<dbReference type="Proteomes" id="UP000187266">
    <property type="component" value="Chromosome"/>
</dbReference>
<name>A0A1U7DFG0_9RHOB</name>
<dbReference type="STRING" id="1267768.BV394_01925"/>
<reference evidence="1 2" key="1">
    <citation type="submission" date="2017-01" db="EMBL/GenBank/DDBJ databases">
        <title>Genomic analysis of Xuhuaishuia manganoxidans DY6-4.</title>
        <authorList>
            <person name="Wang X."/>
        </authorList>
    </citation>
    <scope>NUCLEOTIDE SEQUENCE [LARGE SCALE GENOMIC DNA]</scope>
    <source>
        <strain evidence="1 2">DY6-4</strain>
    </source>
</reference>
<evidence type="ECO:0000313" key="2">
    <source>
        <dbReference type="Proteomes" id="UP000187266"/>
    </source>
</evidence>
<protein>
    <submittedName>
        <fullName evidence="1">Uncharacterized protein</fullName>
    </submittedName>
</protein>
<accession>A0A2M9DGF3</accession>
<organism evidence="1 2">
    <name type="scientific">Brevirhabdus pacifica</name>
    <dbReference type="NCBI Taxonomy" id="1267768"/>
    <lineage>
        <taxon>Bacteria</taxon>
        <taxon>Pseudomonadati</taxon>
        <taxon>Pseudomonadota</taxon>
        <taxon>Alphaproteobacteria</taxon>
        <taxon>Rhodobacterales</taxon>
        <taxon>Paracoccaceae</taxon>
        <taxon>Brevirhabdus</taxon>
    </lineage>
</organism>
<dbReference type="OrthoDB" id="7357280at2"/>
<accession>A0A1U7DFG0</accession>
<keyword evidence="2" id="KW-1185">Reference proteome</keyword>
<dbReference type="AlphaFoldDB" id="A0A1U7DFG0"/>
<evidence type="ECO:0000313" key="1">
    <source>
        <dbReference type="EMBL" id="APX88639.1"/>
    </source>
</evidence>
<gene>
    <name evidence="1" type="ORF">BV394_01925</name>
</gene>
<dbReference type="EMBL" id="CP019124">
    <property type="protein sequence ID" value="APX88639.1"/>
    <property type="molecule type" value="Genomic_DNA"/>
</dbReference>